<feature type="region of interest" description="Disordered" evidence="1">
    <location>
        <begin position="1"/>
        <end position="34"/>
    </location>
</feature>
<dbReference type="AlphaFoldDB" id="A0A0E9TTC2"/>
<proteinExistence type="predicted"/>
<name>A0A0E9TTC2_ANGAN</name>
<evidence type="ECO:0000256" key="1">
    <source>
        <dbReference type="SAM" id="MobiDB-lite"/>
    </source>
</evidence>
<protein>
    <submittedName>
        <fullName evidence="2">Uncharacterized protein</fullName>
    </submittedName>
</protein>
<evidence type="ECO:0000313" key="2">
    <source>
        <dbReference type="EMBL" id="JAH56939.1"/>
    </source>
</evidence>
<dbReference type="EMBL" id="GBXM01049815">
    <property type="protein sequence ID" value="JAH58762.1"/>
    <property type="molecule type" value="Transcribed_RNA"/>
</dbReference>
<reference evidence="2" key="2">
    <citation type="journal article" date="2015" name="Fish Shellfish Immunol.">
        <title>Early steps in the European eel (Anguilla anguilla)-Vibrio vulnificus interaction in the gills: Role of the RtxA13 toxin.</title>
        <authorList>
            <person name="Callol A."/>
            <person name="Pajuelo D."/>
            <person name="Ebbesson L."/>
            <person name="Teles M."/>
            <person name="MacKenzie S."/>
            <person name="Amaro C."/>
        </authorList>
    </citation>
    <scope>NUCLEOTIDE SEQUENCE</scope>
</reference>
<organism evidence="2">
    <name type="scientific">Anguilla anguilla</name>
    <name type="common">European freshwater eel</name>
    <name type="synonym">Muraena anguilla</name>
    <dbReference type="NCBI Taxonomy" id="7936"/>
    <lineage>
        <taxon>Eukaryota</taxon>
        <taxon>Metazoa</taxon>
        <taxon>Chordata</taxon>
        <taxon>Craniata</taxon>
        <taxon>Vertebrata</taxon>
        <taxon>Euteleostomi</taxon>
        <taxon>Actinopterygii</taxon>
        <taxon>Neopterygii</taxon>
        <taxon>Teleostei</taxon>
        <taxon>Anguilliformes</taxon>
        <taxon>Anguillidae</taxon>
        <taxon>Anguilla</taxon>
    </lineage>
</organism>
<dbReference type="EMBL" id="GBXM01051638">
    <property type="protein sequence ID" value="JAH56939.1"/>
    <property type="molecule type" value="Transcribed_RNA"/>
</dbReference>
<accession>A0A0E9TTC2</accession>
<reference evidence="2" key="1">
    <citation type="submission" date="2014-11" db="EMBL/GenBank/DDBJ databases">
        <authorList>
            <person name="Amaro Gonzalez C."/>
        </authorList>
    </citation>
    <scope>NUCLEOTIDE SEQUENCE</scope>
</reference>
<sequence>MSRQYRRSTRGAGDSDECDSFSRLTGASMGASGP</sequence>